<dbReference type="Proteomes" id="UP000192596">
    <property type="component" value="Unassembled WGS sequence"/>
</dbReference>
<accession>A0A1V8T947</accession>
<sequence length="628" mass="65712">MAIITRATAKAAAQAPSTSSQSTSNSKPQASGKGKKRPFQNQAREEAPSKKTKVAKPPAQRNHCNELEVAVTALNVVLSEIPRDSLVAVYDQPTYATGVHRAIASVTEAINQLPGGPRFCSMDWTAVDFQMQQSVDGRVLNPNLPAIFPAEYYSTLPDGRVLGHIALGVLRPADLTSNHPHAYFYDSRRESRARFQLILGIPESDGLHNTVRTLIRLGWAGSNVAQDAYQSSVVHETAYQNNGKACGIHVVLNGWAIALGLTLVPNPRTNDPFYQQAATIINGAVYGQIGAEVIEDFFRCKGFVTDAAVPEELKFQSTIAFQDDTAHNDFMDRVTTAQQSVVNATVATQHSLSPAAPANGASEQPNAGNPGGQPITSTETEATEQAEIDAAILRSLQDVNVPTSQPDLEVTATTNTGAETGASPSSGSTGALAETIGGAVGQQDGEVDELSGNAVGDNGASQINDVDAPLPEAPVQSTAVDQGVREASAETAASLAELSGKDSIAQPDASTQDAAATATAAPVETATEPATESTSAPTVDTAASAPTSSADQPMTSPELEVLIRDFSPFPSPPSASTDPDLQEEPQVPQTTVPEINVINTEEATAAQPMASPELVSPREPAQRGGRRS</sequence>
<evidence type="ECO:0008006" key="4">
    <source>
        <dbReference type="Google" id="ProtNLM"/>
    </source>
</evidence>
<name>A0A1V8T947_9PEZI</name>
<comment type="caution">
    <text evidence="2">The sequence shown here is derived from an EMBL/GenBank/DDBJ whole genome shotgun (WGS) entry which is preliminary data.</text>
</comment>
<dbReference type="AlphaFoldDB" id="A0A1V8T947"/>
<keyword evidence="3" id="KW-1185">Reference proteome</keyword>
<evidence type="ECO:0000313" key="2">
    <source>
        <dbReference type="EMBL" id="OQO07712.1"/>
    </source>
</evidence>
<dbReference type="InParanoid" id="A0A1V8T947"/>
<evidence type="ECO:0000256" key="1">
    <source>
        <dbReference type="SAM" id="MobiDB-lite"/>
    </source>
</evidence>
<organism evidence="2 3">
    <name type="scientific">Cryoendolithus antarcticus</name>
    <dbReference type="NCBI Taxonomy" id="1507870"/>
    <lineage>
        <taxon>Eukaryota</taxon>
        <taxon>Fungi</taxon>
        <taxon>Dikarya</taxon>
        <taxon>Ascomycota</taxon>
        <taxon>Pezizomycotina</taxon>
        <taxon>Dothideomycetes</taxon>
        <taxon>Dothideomycetidae</taxon>
        <taxon>Cladosporiales</taxon>
        <taxon>Cladosporiaceae</taxon>
        <taxon>Cryoendolithus</taxon>
    </lineage>
</organism>
<feature type="compositionally biased region" description="Polar residues" evidence="1">
    <location>
        <begin position="587"/>
        <end position="602"/>
    </location>
</feature>
<reference evidence="3" key="1">
    <citation type="submission" date="2017-03" db="EMBL/GenBank/DDBJ databases">
        <title>Genomes of endolithic fungi from Antarctica.</title>
        <authorList>
            <person name="Coleine C."/>
            <person name="Masonjones S."/>
            <person name="Stajich J.E."/>
        </authorList>
    </citation>
    <scope>NUCLEOTIDE SEQUENCE [LARGE SCALE GENOMIC DNA]</scope>
    <source>
        <strain evidence="3">CCFEE 5527</strain>
    </source>
</reference>
<feature type="compositionally biased region" description="Low complexity" evidence="1">
    <location>
        <begin position="7"/>
        <end position="31"/>
    </location>
</feature>
<proteinExistence type="predicted"/>
<protein>
    <recommendedName>
        <fullName evidence="4">Ubiquitin-like protease family profile domain-containing protein</fullName>
    </recommendedName>
</protein>
<dbReference type="STRING" id="1507870.A0A1V8T947"/>
<feature type="compositionally biased region" description="Low complexity" evidence="1">
    <location>
        <begin position="505"/>
        <end position="551"/>
    </location>
</feature>
<gene>
    <name evidence="2" type="ORF">B0A48_07409</name>
</gene>
<feature type="compositionally biased region" description="Low complexity" evidence="1">
    <location>
        <begin position="411"/>
        <end position="433"/>
    </location>
</feature>
<dbReference type="OrthoDB" id="3649753at2759"/>
<feature type="region of interest" description="Disordered" evidence="1">
    <location>
        <begin position="1"/>
        <end position="61"/>
    </location>
</feature>
<feature type="compositionally biased region" description="Low complexity" evidence="1">
    <location>
        <begin position="489"/>
        <end position="498"/>
    </location>
</feature>
<dbReference type="EMBL" id="NAJO01000014">
    <property type="protein sequence ID" value="OQO07712.1"/>
    <property type="molecule type" value="Genomic_DNA"/>
</dbReference>
<feature type="region of interest" description="Disordered" evidence="1">
    <location>
        <begin position="403"/>
        <end position="628"/>
    </location>
</feature>
<feature type="region of interest" description="Disordered" evidence="1">
    <location>
        <begin position="353"/>
        <end position="383"/>
    </location>
</feature>
<evidence type="ECO:0000313" key="3">
    <source>
        <dbReference type="Proteomes" id="UP000192596"/>
    </source>
</evidence>